<dbReference type="AlphaFoldDB" id="A0AAU7PR80"/>
<name>A0AAU7PR80_9FIRM</name>
<evidence type="ECO:0000256" key="1">
    <source>
        <dbReference type="SAM" id="MobiDB-lite"/>
    </source>
</evidence>
<proteinExistence type="predicted"/>
<keyword evidence="2" id="KW-0732">Signal</keyword>
<evidence type="ECO:0000313" key="3">
    <source>
        <dbReference type="EMBL" id="XBS54722.1"/>
    </source>
</evidence>
<dbReference type="RefSeq" id="WP_349947413.1">
    <property type="nucleotide sequence ID" value="NZ_CP157940.1"/>
</dbReference>
<sequence>MRKLPVFVLAAATVLTVAGVPMTAQAATCPVSSGNYYTISNCFGQSGDINSILSKFGCGNGNSCSNGTTCTNGSNCSTGTKGAACSGSNCGTSKNSTCSSGKNNSSCSKTKGATTNSGRQCKSSYGCWR</sequence>
<organism evidence="3">
    <name type="scientific">Lacrimispora sp. BS-2</name>
    <dbReference type="NCBI Taxonomy" id="3151850"/>
    <lineage>
        <taxon>Bacteria</taxon>
        <taxon>Bacillati</taxon>
        <taxon>Bacillota</taxon>
        <taxon>Clostridia</taxon>
        <taxon>Lachnospirales</taxon>
        <taxon>Lachnospiraceae</taxon>
        <taxon>Lacrimispora</taxon>
    </lineage>
</organism>
<feature type="compositionally biased region" description="Low complexity" evidence="1">
    <location>
        <begin position="93"/>
        <end position="112"/>
    </location>
</feature>
<accession>A0AAU7PR80</accession>
<dbReference type="EMBL" id="CP157940">
    <property type="protein sequence ID" value="XBS54722.1"/>
    <property type="molecule type" value="Genomic_DNA"/>
</dbReference>
<feature type="signal peptide" evidence="2">
    <location>
        <begin position="1"/>
        <end position="26"/>
    </location>
</feature>
<protein>
    <submittedName>
        <fullName evidence="3">Uncharacterized protein</fullName>
    </submittedName>
</protein>
<feature type="region of interest" description="Disordered" evidence="1">
    <location>
        <begin position="93"/>
        <end position="113"/>
    </location>
</feature>
<feature type="chain" id="PRO_5043862722" evidence="2">
    <location>
        <begin position="27"/>
        <end position="129"/>
    </location>
</feature>
<gene>
    <name evidence="3" type="ORF">ABFV83_02705</name>
</gene>
<evidence type="ECO:0000256" key="2">
    <source>
        <dbReference type="SAM" id="SignalP"/>
    </source>
</evidence>
<reference evidence="3" key="1">
    <citation type="submission" date="2024-06" db="EMBL/GenBank/DDBJ databases">
        <title>Lacrimispora cavernae sp. nov., a novel anaerobe isolated from bat guano pile inside a cave.</title>
        <authorList>
            <person name="Miller S.L."/>
            <person name="Lu N."/>
            <person name="King J."/>
            <person name="Sankaranarayanan K."/>
            <person name="Lawson P.A."/>
        </authorList>
    </citation>
    <scope>NUCLEOTIDE SEQUENCE</scope>
    <source>
        <strain evidence="3">BS-2</strain>
    </source>
</reference>